<evidence type="ECO:0000313" key="2">
    <source>
        <dbReference type="Proteomes" id="UP000824031"/>
    </source>
</evidence>
<protein>
    <recommendedName>
        <fullName evidence="3">Stage III sporulation protein AB</fullName>
    </recommendedName>
</protein>
<organism evidence="1 2">
    <name type="scientific">Candidatus Gemmiger excrementavium</name>
    <dbReference type="NCBI Taxonomy" id="2838608"/>
    <lineage>
        <taxon>Bacteria</taxon>
        <taxon>Bacillati</taxon>
        <taxon>Bacillota</taxon>
        <taxon>Clostridia</taxon>
        <taxon>Eubacteriales</taxon>
        <taxon>Gemmiger</taxon>
    </lineage>
</organism>
<sequence>MTLLRAAGACLVLLAGYGAGAGVPLHHRRSWRQLHTFARLLAYWQGILRYQPLTGAELLRRARQYPEFAALGLEGCTGLSALPMPGALTLAEQEEIRDGLCQMSLQPREEACATLERLASLCEEAAQRARQAADDSRVLWPRLGLCAGVLTVILLW</sequence>
<gene>
    <name evidence="1" type="ORF">H9810_03250</name>
</gene>
<reference evidence="1" key="1">
    <citation type="journal article" date="2021" name="PeerJ">
        <title>Extensive microbial diversity within the chicken gut microbiome revealed by metagenomics and culture.</title>
        <authorList>
            <person name="Gilroy R."/>
            <person name="Ravi A."/>
            <person name="Getino M."/>
            <person name="Pursley I."/>
            <person name="Horton D.L."/>
            <person name="Alikhan N.F."/>
            <person name="Baker D."/>
            <person name="Gharbi K."/>
            <person name="Hall N."/>
            <person name="Watson M."/>
            <person name="Adriaenssens E.M."/>
            <person name="Foster-Nyarko E."/>
            <person name="Jarju S."/>
            <person name="Secka A."/>
            <person name="Antonio M."/>
            <person name="Oren A."/>
            <person name="Chaudhuri R.R."/>
            <person name="La Ragione R."/>
            <person name="Hildebrand F."/>
            <person name="Pallen M.J."/>
        </authorList>
    </citation>
    <scope>NUCLEOTIDE SEQUENCE</scope>
    <source>
        <strain evidence="1">3436</strain>
    </source>
</reference>
<evidence type="ECO:0000313" key="1">
    <source>
        <dbReference type="EMBL" id="HIZ47719.1"/>
    </source>
</evidence>
<comment type="caution">
    <text evidence="1">The sequence shown here is derived from an EMBL/GenBank/DDBJ whole genome shotgun (WGS) entry which is preliminary data.</text>
</comment>
<dbReference type="Proteomes" id="UP000824031">
    <property type="component" value="Unassembled WGS sequence"/>
</dbReference>
<accession>A0A9D2F188</accession>
<name>A0A9D2F188_9FIRM</name>
<reference evidence="1" key="2">
    <citation type="submission" date="2021-04" db="EMBL/GenBank/DDBJ databases">
        <authorList>
            <person name="Gilroy R."/>
        </authorList>
    </citation>
    <scope>NUCLEOTIDE SEQUENCE</scope>
    <source>
        <strain evidence="1">3436</strain>
    </source>
</reference>
<dbReference type="AlphaFoldDB" id="A0A9D2F188"/>
<evidence type="ECO:0008006" key="3">
    <source>
        <dbReference type="Google" id="ProtNLM"/>
    </source>
</evidence>
<dbReference type="EMBL" id="DXBO01000040">
    <property type="protein sequence ID" value="HIZ47719.1"/>
    <property type="molecule type" value="Genomic_DNA"/>
</dbReference>
<proteinExistence type="predicted"/>